<organism evidence="3 4">
    <name type="scientific">Hibiscus syriacus</name>
    <name type="common">Rose of Sharon</name>
    <dbReference type="NCBI Taxonomy" id="106335"/>
    <lineage>
        <taxon>Eukaryota</taxon>
        <taxon>Viridiplantae</taxon>
        <taxon>Streptophyta</taxon>
        <taxon>Embryophyta</taxon>
        <taxon>Tracheophyta</taxon>
        <taxon>Spermatophyta</taxon>
        <taxon>Magnoliopsida</taxon>
        <taxon>eudicotyledons</taxon>
        <taxon>Gunneridae</taxon>
        <taxon>Pentapetalae</taxon>
        <taxon>rosids</taxon>
        <taxon>malvids</taxon>
        <taxon>Malvales</taxon>
        <taxon>Malvaceae</taxon>
        <taxon>Malvoideae</taxon>
        <taxon>Hibiscus</taxon>
    </lineage>
</organism>
<evidence type="ECO:0008006" key="5">
    <source>
        <dbReference type="Google" id="ProtNLM"/>
    </source>
</evidence>
<dbReference type="PANTHER" id="PTHR35164">
    <property type="entry name" value="EXPRESSED PROTEIN"/>
    <property type="match status" value="1"/>
</dbReference>
<proteinExistence type="predicted"/>
<feature type="region of interest" description="Disordered" evidence="2">
    <location>
        <begin position="84"/>
        <end position="119"/>
    </location>
</feature>
<dbReference type="EMBL" id="VEPZ02000562">
    <property type="protein sequence ID" value="KAE8722361.1"/>
    <property type="molecule type" value="Genomic_DNA"/>
</dbReference>
<feature type="region of interest" description="Disordered" evidence="2">
    <location>
        <begin position="1"/>
        <end position="21"/>
    </location>
</feature>
<keyword evidence="4" id="KW-1185">Reference proteome</keyword>
<evidence type="ECO:0000313" key="4">
    <source>
        <dbReference type="Proteomes" id="UP000436088"/>
    </source>
</evidence>
<sequence>MGQLEEDSSLSFAKEEQRVEKSEAMDLLLLEGKRRIHELEDEIKRRDESEKKMYDSLVAQTKELAKTKISIEESRQEITSLREILEKMEGSSEAAASQSSSSLDSLEAELQSAKEKEGNVASLKAKMNSLKNEMKSTREAKENNLRVLDDLALALKEVRTEAIETKEEASMIKDELEKSKDEVENLKLKLKNIEVMYNEAKNEAETFKYISEILTLEAEQNLMQWDMKETGFVDCIKKLEDEKNAAQEENKILLESLTEAQNMYRKAMEENEELRDNKKQAVYEANYVTKETASIYSRNKEGSNKLSPENENRKSNGSATFEIIREWKLCFVKSKVINIKMEVEDETKNLIKESDEESESDLSDPPRGSIFDVVETLEHQKKPAFVAIDEAMNNSEEFYHLGTGHFYVENNKTSRKKKALLSRFSDLLKIRTLH</sequence>
<dbReference type="AlphaFoldDB" id="A0A6A3C2V6"/>
<reference evidence="3" key="1">
    <citation type="submission" date="2019-09" db="EMBL/GenBank/DDBJ databases">
        <title>Draft genome information of white flower Hibiscus syriacus.</title>
        <authorList>
            <person name="Kim Y.-M."/>
        </authorList>
    </citation>
    <scope>NUCLEOTIDE SEQUENCE [LARGE SCALE GENOMIC DNA]</scope>
    <source>
        <strain evidence="3">YM2019G1</strain>
    </source>
</reference>
<dbReference type="PANTHER" id="PTHR35164:SF9">
    <property type="entry name" value="EXPRESSED PROTEIN"/>
    <property type="match status" value="1"/>
</dbReference>
<dbReference type="Proteomes" id="UP000436088">
    <property type="component" value="Unassembled WGS sequence"/>
</dbReference>
<evidence type="ECO:0000256" key="2">
    <source>
        <dbReference type="SAM" id="MobiDB-lite"/>
    </source>
</evidence>
<protein>
    <recommendedName>
        <fullName evidence="5">GCR2-like 1</fullName>
    </recommendedName>
</protein>
<feature type="compositionally biased region" description="Low complexity" evidence="2">
    <location>
        <begin position="91"/>
        <end position="111"/>
    </location>
</feature>
<evidence type="ECO:0000313" key="3">
    <source>
        <dbReference type="EMBL" id="KAE8722361.1"/>
    </source>
</evidence>
<feature type="coiled-coil region" evidence="1">
    <location>
        <begin position="236"/>
        <end position="284"/>
    </location>
</feature>
<keyword evidence="1" id="KW-0175">Coiled coil</keyword>
<name>A0A6A3C2V6_HIBSY</name>
<comment type="caution">
    <text evidence="3">The sequence shown here is derived from an EMBL/GenBank/DDBJ whole genome shotgun (WGS) entry which is preliminary data.</text>
</comment>
<accession>A0A6A3C2V6</accession>
<gene>
    <name evidence="3" type="ORF">F3Y22_tig00014064pilonHSYRG00035</name>
</gene>
<evidence type="ECO:0000256" key="1">
    <source>
        <dbReference type="SAM" id="Coils"/>
    </source>
</evidence>